<keyword evidence="7" id="KW-1185">Reference proteome</keyword>
<dbReference type="CDD" id="cd00590">
    <property type="entry name" value="RRM_SF"/>
    <property type="match status" value="1"/>
</dbReference>
<dbReference type="AlphaFoldDB" id="A0ABD2Y7C9"/>
<evidence type="ECO:0000256" key="2">
    <source>
        <dbReference type="PROSITE-ProRule" id="PRU00176"/>
    </source>
</evidence>
<feature type="domain" description="RRM" evidence="4">
    <location>
        <begin position="298"/>
        <end position="374"/>
    </location>
</feature>
<feature type="region of interest" description="Disordered" evidence="3">
    <location>
        <begin position="248"/>
        <end position="289"/>
    </location>
</feature>
<dbReference type="PROSITE" id="PS50177">
    <property type="entry name" value="NTF2_DOMAIN"/>
    <property type="match status" value="1"/>
</dbReference>
<dbReference type="PANTHER" id="PTHR10693">
    <property type="entry name" value="RAS GTPASE-ACTIVATING PROTEIN-BINDING PROTEIN"/>
    <property type="match status" value="1"/>
</dbReference>
<proteinExistence type="predicted"/>
<dbReference type="InterPro" id="IPR035979">
    <property type="entry name" value="RBD_domain_sf"/>
</dbReference>
<dbReference type="Proteomes" id="UP001630127">
    <property type="component" value="Unassembled WGS sequence"/>
</dbReference>
<dbReference type="InterPro" id="IPR032710">
    <property type="entry name" value="NTF2-like_dom_sf"/>
</dbReference>
<dbReference type="Gene3D" id="3.30.70.330">
    <property type="match status" value="1"/>
</dbReference>
<evidence type="ECO:0000256" key="1">
    <source>
        <dbReference type="ARBA" id="ARBA00022884"/>
    </source>
</evidence>
<feature type="region of interest" description="Disordered" evidence="3">
    <location>
        <begin position="147"/>
        <end position="196"/>
    </location>
</feature>
<feature type="compositionally biased region" description="Low complexity" evidence="3">
    <location>
        <begin position="270"/>
        <end position="289"/>
    </location>
</feature>
<dbReference type="GO" id="GO:0005737">
    <property type="term" value="C:cytoplasm"/>
    <property type="evidence" value="ECO:0007669"/>
    <property type="project" value="UniProtKB-ARBA"/>
</dbReference>
<evidence type="ECO:0000259" key="5">
    <source>
        <dbReference type="PROSITE" id="PS50177"/>
    </source>
</evidence>
<dbReference type="InterPro" id="IPR002075">
    <property type="entry name" value="NTF2_dom"/>
</dbReference>
<dbReference type="PROSITE" id="PS50102">
    <property type="entry name" value="RRM"/>
    <property type="match status" value="1"/>
</dbReference>
<reference evidence="6 7" key="1">
    <citation type="submission" date="2024-11" db="EMBL/GenBank/DDBJ databases">
        <title>A near-complete genome assembly of Cinchona calisaya.</title>
        <authorList>
            <person name="Lian D.C."/>
            <person name="Zhao X.W."/>
            <person name="Wei L."/>
        </authorList>
    </citation>
    <scope>NUCLEOTIDE SEQUENCE [LARGE SCALE GENOMIC DNA]</scope>
    <source>
        <tissue evidence="6">Nenye</tissue>
    </source>
</reference>
<accession>A0ABD2Y7C9</accession>
<dbReference type="SUPFAM" id="SSF54427">
    <property type="entry name" value="NTF2-like"/>
    <property type="match status" value="1"/>
</dbReference>
<dbReference type="SUPFAM" id="SSF54928">
    <property type="entry name" value="RNA-binding domain, RBD"/>
    <property type="match status" value="1"/>
</dbReference>
<dbReference type="InterPro" id="IPR039539">
    <property type="entry name" value="Ras_GTPase_bind_prot"/>
</dbReference>
<name>A0ABD2Y7C9_9GENT</name>
<feature type="domain" description="NTF2" evidence="5">
    <location>
        <begin position="20"/>
        <end position="136"/>
    </location>
</feature>
<organism evidence="6 7">
    <name type="scientific">Cinchona calisaya</name>
    <dbReference type="NCBI Taxonomy" id="153742"/>
    <lineage>
        <taxon>Eukaryota</taxon>
        <taxon>Viridiplantae</taxon>
        <taxon>Streptophyta</taxon>
        <taxon>Embryophyta</taxon>
        <taxon>Tracheophyta</taxon>
        <taxon>Spermatophyta</taxon>
        <taxon>Magnoliopsida</taxon>
        <taxon>eudicotyledons</taxon>
        <taxon>Gunneridae</taxon>
        <taxon>Pentapetalae</taxon>
        <taxon>asterids</taxon>
        <taxon>lamiids</taxon>
        <taxon>Gentianales</taxon>
        <taxon>Rubiaceae</taxon>
        <taxon>Cinchonoideae</taxon>
        <taxon>Cinchoneae</taxon>
        <taxon>Cinchona</taxon>
    </lineage>
</organism>
<evidence type="ECO:0000259" key="4">
    <source>
        <dbReference type="PROSITE" id="PS50102"/>
    </source>
</evidence>
<dbReference type="PANTHER" id="PTHR10693:SF75">
    <property type="entry name" value="NUCLEAR TRANSPORT FACTOR 2"/>
    <property type="match status" value="1"/>
</dbReference>
<feature type="compositionally biased region" description="Polar residues" evidence="3">
    <location>
        <begin position="248"/>
        <end position="269"/>
    </location>
</feature>
<protein>
    <submittedName>
        <fullName evidence="6">Uncharacterized protein</fullName>
    </submittedName>
</protein>
<keyword evidence="1 2" id="KW-0694">RNA-binding</keyword>
<dbReference type="FunFam" id="3.10.450.50:FF:000003">
    <property type="entry name" value="Nuclear transport factor 2 family protein"/>
    <property type="match status" value="1"/>
</dbReference>
<dbReference type="InterPro" id="IPR018222">
    <property type="entry name" value="Nuclear_transport_factor_2_euk"/>
</dbReference>
<dbReference type="EMBL" id="JBJUIK010000015">
    <property type="protein sequence ID" value="KAL3501513.1"/>
    <property type="molecule type" value="Genomic_DNA"/>
</dbReference>
<dbReference type="InterPro" id="IPR000504">
    <property type="entry name" value="RRM_dom"/>
</dbReference>
<dbReference type="Pfam" id="PF02136">
    <property type="entry name" value="NTF2"/>
    <property type="match status" value="1"/>
</dbReference>
<feature type="compositionally biased region" description="Basic and acidic residues" evidence="3">
    <location>
        <begin position="452"/>
        <end position="494"/>
    </location>
</feature>
<feature type="region of interest" description="Disordered" evidence="3">
    <location>
        <begin position="374"/>
        <end position="494"/>
    </location>
</feature>
<dbReference type="InterPro" id="IPR012677">
    <property type="entry name" value="Nucleotide-bd_a/b_plait_sf"/>
</dbReference>
<evidence type="ECO:0000313" key="7">
    <source>
        <dbReference type="Proteomes" id="UP001630127"/>
    </source>
</evidence>
<comment type="caution">
    <text evidence="6">The sequence shown here is derived from an EMBL/GenBank/DDBJ whole genome shotgun (WGS) entry which is preliminary data.</text>
</comment>
<evidence type="ECO:0000256" key="3">
    <source>
        <dbReference type="SAM" id="MobiDB-lite"/>
    </source>
</evidence>
<evidence type="ECO:0000313" key="6">
    <source>
        <dbReference type="EMBL" id="KAL3501513.1"/>
    </source>
</evidence>
<dbReference type="GO" id="GO:0003723">
    <property type="term" value="F:RNA binding"/>
    <property type="evidence" value="ECO:0007669"/>
    <property type="project" value="UniProtKB-UniRule"/>
</dbReference>
<sequence length="494" mass="54131">MAVDLSEGTSPGEEPDLQAVANAFVTQYYMVLHKFPQDLHKFYKDQSVLDWAKLDGTMTSATTMQAINRVIMSSDYTGCLVEIVNAYAQDSLMDGIIVAVTGCLIGKDRLKKIISQTFFLAKQENGYFVLNDIFRFVDAQESLNPSIASDTDEKTTNAPLARDPEPADVPAEPKPVKIPTTAEARSSDETVSKVTDTTVEVPKLSITPTQNVKHEHQKFSYASVVAKESKIASPTDNFHHRIIRVAATANQQSSASPAPTSNSVTKEQISSGNGSTENNNNINKSGSSNGHAEAVISKTVYIQNLPSDISENELADAVKKFGRVRPGGIQLRRYEDGFCFGFVEFESPSSAKSAIEAREIIVRGNDCRISYKKSGTRAGNGTRASGGIRSGTFKGQENGEFHATGGYRDDNQAHLLGRARGFDRQNGELGWRNSQSRGGRANGGEAYSRNNWRNEETLSNKEAHQRSNERGKSQDRYRRNNRRNERAAGEGGSK</sequence>
<gene>
    <name evidence="6" type="ORF">ACH5RR_035962</name>
</gene>
<dbReference type="Gene3D" id="3.10.450.50">
    <property type="match status" value="1"/>
</dbReference>
<dbReference type="SMART" id="SM00360">
    <property type="entry name" value="RRM"/>
    <property type="match status" value="1"/>
</dbReference>
<dbReference type="CDD" id="cd00780">
    <property type="entry name" value="NTF2"/>
    <property type="match status" value="1"/>
</dbReference>
<dbReference type="Pfam" id="PF00076">
    <property type="entry name" value="RRM_1"/>
    <property type="match status" value="1"/>
</dbReference>